<name>A0A3S0JD98_9BACT</name>
<comment type="caution">
    <text evidence="1">The sequence shown here is derived from an EMBL/GenBank/DDBJ whole genome shotgun (WGS) entry which is preliminary data.</text>
</comment>
<evidence type="ECO:0000313" key="2">
    <source>
        <dbReference type="Proteomes" id="UP000282184"/>
    </source>
</evidence>
<dbReference type="EMBL" id="RXOF01000001">
    <property type="protein sequence ID" value="RTQ53264.1"/>
    <property type="molecule type" value="Genomic_DNA"/>
</dbReference>
<accession>A0A3S0JD98</accession>
<dbReference type="Proteomes" id="UP000282184">
    <property type="component" value="Unassembled WGS sequence"/>
</dbReference>
<protein>
    <submittedName>
        <fullName evidence="1">Uncharacterized protein</fullName>
    </submittedName>
</protein>
<keyword evidence="2" id="KW-1185">Reference proteome</keyword>
<gene>
    <name evidence="1" type="ORF">EJV47_00555</name>
</gene>
<organism evidence="1 2">
    <name type="scientific">Hymenobacter gummosus</name>
    <dbReference type="NCBI Taxonomy" id="1776032"/>
    <lineage>
        <taxon>Bacteria</taxon>
        <taxon>Pseudomonadati</taxon>
        <taxon>Bacteroidota</taxon>
        <taxon>Cytophagia</taxon>
        <taxon>Cytophagales</taxon>
        <taxon>Hymenobacteraceae</taxon>
        <taxon>Hymenobacter</taxon>
    </lineage>
</organism>
<dbReference type="RefSeq" id="WP_126691190.1">
    <property type="nucleotide sequence ID" value="NZ_RXOF01000001.1"/>
</dbReference>
<reference evidence="1 2" key="1">
    <citation type="submission" date="2018-12" db="EMBL/GenBank/DDBJ databases">
        <title>Hymenobacter gummosus sp. nov., isolated from a spring.</title>
        <authorList>
            <person name="Nie L."/>
        </authorList>
    </citation>
    <scope>NUCLEOTIDE SEQUENCE [LARGE SCALE GENOMIC DNA]</scope>
    <source>
        <strain evidence="1 2">KCTC 52166</strain>
    </source>
</reference>
<evidence type="ECO:0000313" key="1">
    <source>
        <dbReference type="EMBL" id="RTQ53264.1"/>
    </source>
</evidence>
<dbReference type="AlphaFoldDB" id="A0A3S0JD98"/>
<proteinExistence type="predicted"/>
<sequence length="143" mass="16819">MKHLNRLFLLCSFLFVTTLTHGQVMLRASFSDLRTTYQRSSDFFGWEEKLAEDGTPMVTYRDSRQPKLLICCYLDRGVVQKYGWIGQYDQYFKFFGDFCNQSMVYKGGNQWLDKENSCIWTLKTFTDNPSRVKWGVGLFAEPI</sequence>